<dbReference type="STRING" id="92696.A0A4R0RVJ2"/>
<evidence type="ECO:0000256" key="3">
    <source>
        <dbReference type="ARBA" id="ARBA00023134"/>
    </source>
</evidence>
<comment type="subcellular location">
    <subcellularLocation>
        <location evidence="1">Cell membrane</location>
        <topology evidence="1">Lipid-anchor</topology>
        <orientation evidence="1">Cytoplasmic side</orientation>
    </subcellularLocation>
</comment>
<dbReference type="OrthoDB" id="3051117at2759"/>
<evidence type="ECO:0000256" key="1">
    <source>
        <dbReference type="ARBA" id="ARBA00004342"/>
    </source>
</evidence>
<dbReference type="SMART" id="SM00174">
    <property type="entry name" value="RHO"/>
    <property type="match status" value="1"/>
</dbReference>
<gene>
    <name evidence="4" type="primary">RAS1_3</name>
    <name evidence="4" type="ORF">EIP91_002101</name>
</gene>
<dbReference type="Gene3D" id="3.40.50.300">
    <property type="entry name" value="P-loop containing nucleotide triphosphate hydrolases"/>
    <property type="match status" value="1"/>
</dbReference>
<reference evidence="4 5" key="1">
    <citation type="submission" date="2018-11" db="EMBL/GenBank/DDBJ databases">
        <title>Genome assembly of Steccherinum ochraceum LE-BIN_3174, the white-rot fungus of the Steccherinaceae family (The Residual Polyporoid clade, Polyporales, Basidiomycota).</title>
        <authorList>
            <person name="Fedorova T.V."/>
            <person name="Glazunova O.A."/>
            <person name="Landesman E.O."/>
            <person name="Moiseenko K.V."/>
            <person name="Psurtseva N.V."/>
            <person name="Savinova O.S."/>
            <person name="Shakhova N.V."/>
            <person name="Tyazhelova T.V."/>
            <person name="Vasina D.V."/>
        </authorList>
    </citation>
    <scope>NUCLEOTIDE SEQUENCE [LARGE SCALE GENOMIC DNA]</scope>
    <source>
        <strain evidence="4 5">LE-BIN_3174</strain>
    </source>
</reference>
<dbReference type="InterPro" id="IPR020849">
    <property type="entry name" value="Small_GTPase_Ras-type"/>
</dbReference>
<dbReference type="EMBL" id="RWJN01000016">
    <property type="protein sequence ID" value="TCD70725.1"/>
    <property type="molecule type" value="Genomic_DNA"/>
</dbReference>
<dbReference type="GO" id="GO:0005525">
    <property type="term" value="F:GTP binding"/>
    <property type="evidence" value="ECO:0007669"/>
    <property type="project" value="UniProtKB-KW"/>
</dbReference>
<sequence>MGVGGVVYIKQMGVPGKPPPRVGKRSLLWRYDTNIFPELIDPVIQVTTWKAGTFEDQPMFLDVFDCYDNPEPSYRNPRMLENACKEGDGFLLVYSVDSRQSLDAIQTFLDEISQWRDGAEGGRGMPPLVVVGNKCDLKGGEREVSFRDGQQVADKLGAGFFEVSAKEGVNVREPYEEVARRVLTRRWHPTATQPSRSAASNVKSKRYSSMKCLIA</sequence>
<dbReference type="GO" id="GO:0007165">
    <property type="term" value="P:signal transduction"/>
    <property type="evidence" value="ECO:0007669"/>
    <property type="project" value="InterPro"/>
</dbReference>
<dbReference type="SMART" id="SM00173">
    <property type="entry name" value="RAS"/>
    <property type="match status" value="1"/>
</dbReference>
<comment type="caution">
    <text evidence="4">The sequence shown here is derived from an EMBL/GenBank/DDBJ whole genome shotgun (WGS) entry which is preliminary data.</text>
</comment>
<protein>
    <submittedName>
        <fullName evidence="4">Ras GTPase</fullName>
    </submittedName>
</protein>
<evidence type="ECO:0000256" key="2">
    <source>
        <dbReference type="ARBA" id="ARBA00022741"/>
    </source>
</evidence>
<proteinExistence type="predicted"/>
<keyword evidence="2" id="KW-0547">Nucleotide-binding</keyword>
<dbReference type="InterPro" id="IPR027417">
    <property type="entry name" value="P-loop_NTPase"/>
</dbReference>
<dbReference type="PROSITE" id="PS51419">
    <property type="entry name" value="RAB"/>
    <property type="match status" value="1"/>
</dbReference>
<evidence type="ECO:0000313" key="5">
    <source>
        <dbReference type="Proteomes" id="UP000292702"/>
    </source>
</evidence>
<dbReference type="PROSITE" id="PS51421">
    <property type="entry name" value="RAS"/>
    <property type="match status" value="1"/>
</dbReference>
<dbReference type="PANTHER" id="PTHR24070">
    <property type="entry name" value="RAS, DI-RAS, AND RHEB FAMILY MEMBERS OF SMALL GTPASE SUPERFAMILY"/>
    <property type="match status" value="1"/>
</dbReference>
<dbReference type="Pfam" id="PF00071">
    <property type="entry name" value="Ras"/>
    <property type="match status" value="1"/>
</dbReference>
<dbReference type="SMART" id="SM00175">
    <property type="entry name" value="RAB"/>
    <property type="match status" value="1"/>
</dbReference>
<dbReference type="PRINTS" id="PR00449">
    <property type="entry name" value="RASTRNSFRMNG"/>
</dbReference>
<dbReference type="GO" id="GO:0003924">
    <property type="term" value="F:GTPase activity"/>
    <property type="evidence" value="ECO:0007669"/>
    <property type="project" value="InterPro"/>
</dbReference>
<dbReference type="GO" id="GO:0005886">
    <property type="term" value="C:plasma membrane"/>
    <property type="evidence" value="ECO:0007669"/>
    <property type="project" value="UniProtKB-SubCell"/>
</dbReference>
<dbReference type="Proteomes" id="UP000292702">
    <property type="component" value="Unassembled WGS sequence"/>
</dbReference>
<evidence type="ECO:0000313" key="4">
    <source>
        <dbReference type="EMBL" id="TCD70725.1"/>
    </source>
</evidence>
<keyword evidence="5" id="KW-1185">Reference proteome</keyword>
<dbReference type="AlphaFoldDB" id="A0A4R0RVJ2"/>
<dbReference type="InterPro" id="IPR001806">
    <property type="entry name" value="Small_GTPase"/>
</dbReference>
<dbReference type="SUPFAM" id="SSF52540">
    <property type="entry name" value="P-loop containing nucleoside triphosphate hydrolases"/>
    <property type="match status" value="1"/>
</dbReference>
<name>A0A4R0RVJ2_9APHY</name>
<keyword evidence="3" id="KW-0342">GTP-binding</keyword>
<organism evidence="4 5">
    <name type="scientific">Steccherinum ochraceum</name>
    <dbReference type="NCBI Taxonomy" id="92696"/>
    <lineage>
        <taxon>Eukaryota</taxon>
        <taxon>Fungi</taxon>
        <taxon>Dikarya</taxon>
        <taxon>Basidiomycota</taxon>
        <taxon>Agaricomycotina</taxon>
        <taxon>Agaricomycetes</taxon>
        <taxon>Polyporales</taxon>
        <taxon>Steccherinaceae</taxon>
        <taxon>Steccherinum</taxon>
    </lineage>
</organism>
<accession>A0A4R0RVJ2</accession>